<keyword evidence="4" id="KW-0282">Flagellum</keyword>
<gene>
    <name evidence="4" type="primary">flgL</name>
    <name evidence="4" type="ORF">SCFA_450018</name>
</gene>
<feature type="domain" description="Flagellin N-terminal" evidence="2">
    <location>
        <begin position="4"/>
        <end position="140"/>
    </location>
</feature>
<evidence type="ECO:0000313" key="4">
    <source>
        <dbReference type="EMBL" id="VFU15780.1"/>
    </source>
</evidence>
<reference evidence="4" key="1">
    <citation type="submission" date="2019-03" db="EMBL/GenBank/DDBJ databases">
        <authorList>
            <person name="Hao L."/>
        </authorList>
    </citation>
    <scope>NUCLEOTIDE SEQUENCE</scope>
</reference>
<dbReference type="SUPFAM" id="SSF64518">
    <property type="entry name" value="Phase 1 flagellin"/>
    <property type="match status" value="1"/>
</dbReference>
<dbReference type="InterPro" id="IPR013384">
    <property type="entry name" value="Flagell_FlgL"/>
</dbReference>
<sequence>MRVSNRFLYYQLVKDIGKSTEKLFELNGQISSGKRVTKPSDDPIGLSRVLIYRTELNSFDQFKKNINFANGWLARIDSICADVDDLLGRASELAVQQASATASADTRAGAAQEIRGIRGMLLGHANSKYADKYLFSGTMTQTRPFLNADVELWQDDVDTMAADHAGAVANLGGAASAGDRYINTTDGNIYEYDGAAWQVSTAASEGISAVVSDEGELYIYSGGQWLSQYQGNDETFSVKIGKDDVVETNIPGDELFKHPAGNIFMALMRLEKALLDNDPDAIRDQLPALEDASKVLSNKLAKVGAVMNRMDHTKSVIQRSEVDTIESASDIEDLDYAYALTQLKNQQTIYEAALKSASLITNMSLVDFV</sequence>
<evidence type="ECO:0000259" key="2">
    <source>
        <dbReference type="Pfam" id="PF00669"/>
    </source>
</evidence>
<accession>A0A485M2Z2</accession>
<protein>
    <submittedName>
        <fullName evidence="4">Flagellar hook-associated protein 3</fullName>
    </submittedName>
</protein>
<dbReference type="PANTHER" id="PTHR42792:SF1">
    <property type="entry name" value="FLAGELLAR HOOK-ASSOCIATED PROTEIN 3"/>
    <property type="match status" value="1"/>
</dbReference>
<dbReference type="GO" id="GO:0071973">
    <property type="term" value="P:bacterial-type flagellum-dependent cell motility"/>
    <property type="evidence" value="ECO:0007669"/>
    <property type="project" value="InterPro"/>
</dbReference>
<dbReference type="Pfam" id="PF00700">
    <property type="entry name" value="Flagellin_C"/>
    <property type="match status" value="1"/>
</dbReference>
<dbReference type="GO" id="GO:0009424">
    <property type="term" value="C:bacterial-type flagellum hook"/>
    <property type="evidence" value="ECO:0007669"/>
    <property type="project" value="InterPro"/>
</dbReference>
<keyword evidence="4" id="KW-0966">Cell projection</keyword>
<proteinExistence type="predicted"/>
<dbReference type="InterPro" id="IPR046358">
    <property type="entry name" value="Flagellin_C"/>
</dbReference>
<dbReference type="Gene3D" id="1.20.1330.10">
    <property type="entry name" value="f41 fragment of flagellin, N-terminal domain"/>
    <property type="match status" value="1"/>
</dbReference>
<dbReference type="NCBIfam" id="TIGR02550">
    <property type="entry name" value="flagell_flgL"/>
    <property type="match status" value="1"/>
</dbReference>
<dbReference type="Pfam" id="PF00669">
    <property type="entry name" value="Flagellin_N"/>
    <property type="match status" value="1"/>
</dbReference>
<organism evidence="4">
    <name type="scientific">anaerobic digester metagenome</name>
    <dbReference type="NCBI Taxonomy" id="1263854"/>
    <lineage>
        <taxon>unclassified sequences</taxon>
        <taxon>metagenomes</taxon>
        <taxon>ecological metagenomes</taxon>
    </lineage>
</organism>
<evidence type="ECO:0000259" key="3">
    <source>
        <dbReference type="Pfam" id="PF00700"/>
    </source>
</evidence>
<dbReference type="GO" id="GO:0005198">
    <property type="term" value="F:structural molecule activity"/>
    <property type="evidence" value="ECO:0007669"/>
    <property type="project" value="InterPro"/>
</dbReference>
<dbReference type="InterPro" id="IPR001492">
    <property type="entry name" value="Flagellin"/>
</dbReference>
<dbReference type="InterPro" id="IPR001029">
    <property type="entry name" value="Flagellin_N"/>
</dbReference>
<keyword evidence="1" id="KW-0975">Bacterial flagellum</keyword>
<evidence type="ECO:0000256" key="1">
    <source>
        <dbReference type="ARBA" id="ARBA00023143"/>
    </source>
</evidence>
<name>A0A485M2Z2_9ZZZZ</name>
<dbReference type="PANTHER" id="PTHR42792">
    <property type="entry name" value="FLAGELLIN"/>
    <property type="match status" value="1"/>
</dbReference>
<feature type="domain" description="Flagellin C-terminal" evidence="3">
    <location>
        <begin position="288"/>
        <end position="368"/>
    </location>
</feature>
<dbReference type="EMBL" id="CAADRM010000109">
    <property type="protein sequence ID" value="VFU15780.1"/>
    <property type="molecule type" value="Genomic_DNA"/>
</dbReference>
<keyword evidence="4" id="KW-0969">Cilium</keyword>
<dbReference type="AlphaFoldDB" id="A0A485M2Z2"/>